<name>D7L6E9_ARALL</name>
<dbReference type="Gramene" id="scaffold_303851.1">
    <property type="protein sequence ID" value="scaffold_303851.1"/>
    <property type="gene ID" value="scaffold_303851.1"/>
</dbReference>
<dbReference type="Proteomes" id="UP000008694">
    <property type="component" value="Unassembled WGS sequence"/>
</dbReference>
<keyword evidence="2" id="KW-1185">Reference proteome</keyword>
<dbReference type="HOGENOM" id="CLU_3144735_0_0_1"/>
<dbReference type="EMBL" id="GL348715">
    <property type="protein sequence ID" value="EFH62271.1"/>
    <property type="molecule type" value="Genomic_DNA"/>
</dbReference>
<sequence>MSMSEEGRTQIVDLVVPRPPDLQWSSSSWPSNWDYSKQSKTMSFFSEMV</sequence>
<evidence type="ECO:0000313" key="1">
    <source>
        <dbReference type="EMBL" id="EFH62271.1"/>
    </source>
</evidence>
<gene>
    <name evidence="1" type="ORF">ARALYDRAFT_899881</name>
</gene>
<protein>
    <submittedName>
        <fullName evidence="1">Predicted protein</fullName>
    </submittedName>
</protein>
<reference evidence="2" key="1">
    <citation type="journal article" date="2011" name="Nat. Genet.">
        <title>The Arabidopsis lyrata genome sequence and the basis of rapid genome size change.</title>
        <authorList>
            <person name="Hu T.T."/>
            <person name="Pattyn P."/>
            <person name="Bakker E.G."/>
            <person name="Cao J."/>
            <person name="Cheng J.-F."/>
            <person name="Clark R.M."/>
            <person name="Fahlgren N."/>
            <person name="Fawcett J.A."/>
            <person name="Grimwood J."/>
            <person name="Gundlach H."/>
            <person name="Haberer G."/>
            <person name="Hollister J.D."/>
            <person name="Ossowski S."/>
            <person name="Ottilar R.P."/>
            <person name="Salamov A.A."/>
            <person name="Schneeberger K."/>
            <person name="Spannagl M."/>
            <person name="Wang X."/>
            <person name="Yang L."/>
            <person name="Nasrallah M.E."/>
            <person name="Bergelson J."/>
            <person name="Carrington J.C."/>
            <person name="Gaut B.S."/>
            <person name="Schmutz J."/>
            <person name="Mayer K.F.X."/>
            <person name="Van de Peer Y."/>
            <person name="Grigoriev I.V."/>
            <person name="Nordborg M."/>
            <person name="Weigel D."/>
            <person name="Guo Y.-L."/>
        </authorList>
    </citation>
    <scope>NUCLEOTIDE SEQUENCE [LARGE SCALE GENOMIC DNA]</scope>
    <source>
        <strain evidence="2">cv. MN47</strain>
    </source>
</reference>
<dbReference type="AlphaFoldDB" id="D7L6E9"/>
<proteinExistence type="predicted"/>
<accession>D7L6E9</accession>
<evidence type="ECO:0000313" key="2">
    <source>
        <dbReference type="Proteomes" id="UP000008694"/>
    </source>
</evidence>
<organism evidence="2">
    <name type="scientific">Arabidopsis lyrata subsp. lyrata</name>
    <name type="common">Lyre-leaved rock-cress</name>
    <dbReference type="NCBI Taxonomy" id="81972"/>
    <lineage>
        <taxon>Eukaryota</taxon>
        <taxon>Viridiplantae</taxon>
        <taxon>Streptophyta</taxon>
        <taxon>Embryophyta</taxon>
        <taxon>Tracheophyta</taxon>
        <taxon>Spermatophyta</taxon>
        <taxon>Magnoliopsida</taxon>
        <taxon>eudicotyledons</taxon>
        <taxon>Gunneridae</taxon>
        <taxon>Pentapetalae</taxon>
        <taxon>rosids</taxon>
        <taxon>malvids</taxon>
        <taxon>Brassicales</taxon>
        <taxon>Brassicaceae</taxon>
        <taxon>Camelineae</taxon>
        <taxon>Arabidopsis</taxon>
    </lineage>
</organism>